<protein>
    <submittedName>
        <fullName evidence="1">Uncharacterized protein</fullName>
    </submittedName>
</protein>
<keyword evidence="2" id="KW-1185">Reference proteome</keyword>
<dbReference type="OrthoDB" id="3714301at2"/>
<dbReference type="KEGG" id="cfl:Cfla_0407"/>
<dbReference type="eggNOG" id="ENOG5033EJ5">
    <property type="taxonomic scope" value="Bacteria"/>
</dbReference>
<dbReference type="Proteomes" id="UP000000849">
    <property type="component" value="Chromosome"/>
</dbReference>
<proteinExistence type="predicted"/>
<dbReference type="AlphaFoldDB" id="D5UHQ0"/>
<name>D5UHQ0_CELFN</name>
<evidence type="ECO:0000313" key="2">
    <source>
        <dbReference type="Proteomes" id="UP000000849"/>
    </source>
</evidence>
<dbReference type="STRING" id="446466.Cfla_0407"/>
<gene>
    <name evidence="1" type="ordered locus">Cfla_0407</name>
</gene>
<accession>D5UHQ0</accession>
<sequence length="229" mass="24920">MHVQPGTSHRRGSLTVTEHARLRVDARVGSLVATRTHRLATEVLDARRNTLRALERQGYVHVGERAWLDEVRTTDPTLRYADWVRRTLDGLGLHWAPSSPGDEPDAGAWADGLLLWSAVLDAPALRLAHVDHPGFEPPDDEFEVRVAGTADGPLPAHLVTAFEALHDLEYTLATLHRPDGYGPDAPVGIEATNAVDPARWSLLAISEHGADLAYAVDPPATGGPPWYVV</sequence>
<reference evidence="1 2" key="1">
    <citation type="journal article" date="2010" name="Stand. Genomic Sci.">
        <title>Complete genome sequence of Cellulomonas flavigena type strain (134).</title>
        <authorList>
            <person name="Abt B."/>
            <person name="Foster B."/>
            <person name="Lapidus A."/>
            <person name="Clum A."/>
            <person name="Sun H."/>
            <person name="Pukall R."/>
            <person name="Lucas S."/>
            <person name="Glavina Del Rio T."/>
            <person name="Nolan M."/>
            <person name="Tice H."/>
            <person name="Cheng J.F."/>
            <person name="Pitluck S."/>
            <person name="Liolios K."/>
            <person name="Ivanova N."/>
            <person name="Mavromatis K."/>
            <person name="Ovchinnikova G."/>
            <person name="Pati A."/>
            <person name="Goodwin L."/>
            <person name="Chen A."/>
            <person name="Palaniappan K."/>
            <person name="Land M."/>
            <person name="Hauser L."/>
            <person name="Chang Y.J."/>
            <person name="Jeffries C.D."/>
            <person name="Rohde M."/>
            <person name="Goker M."/>
            <person name="Woyke T."/>
            <person name="Bristow J."/>
            <person name="Eisen J.A."/>
            <person name="Markowitz V."/>
            <person name="Hugenholtz P."/>
            <person name="Kyrpides N.C."/>
            <person name="Klenk H.P."/>
        </authorList>
    </citation>
    <scope>NUCLEOTIDE SEQUENCE [LARGE SCALE GENOMIC DNA]</scope>
    <source>
        <strain evidence="2">ATCC 482 / DSM 20109 / BCRC 11376 / JCM 18109 / NBRC 3775 / NCIMB 8073 / NRS 134</strain>
    </source>
</reference>
<organism evidence="1 2">
    <name type="scientific">Cellulomonas flavigena (strain ATCC 482 / DSM 20109 / BCRC 11376 / JCM 18109 / NBRC 3775 / NCIMB 8073 / NRS 134)</name>
    <dbReference type="NCBI Taxonomy" id="446466"/>
    <lineage>
        <taxon>Bacteria</taxon>
        <taxon>Bacillati</taxon>
        <taxon>Actinomycetota</taxon>
        <taxon>Actinomycetes</taxon>
        <taxon>Micrococcales</taxon>
        <taxon>Cellulomonadaceae</taxon>
        <taxon>Cellulomonas</taxon>
    </lineage>
</organism>
<dbReference type="EMBL" id="CP001964">
    <property type="protein sequence ID" value="ADG73324.1"/>
    <property type="molecule type" value="Genomic_DNA"/>
</dbReference>
<evidence type="ECO:0000313" key="1">
    <source>
        <dbReference type="EMBL" id="ADG73324.1"/>
    </source>
</evidence>
<dbReference type="HOGENOM" id="CLU_1208037_0_0_11"/>
<dbReference type="RefSeq" id="WP_013115658.1">
    <property type="nucleotide sequence ID" value="NC_014151.1"/>
</dbReference>